<evidence type="ECO:0000313" key="3">
    <source>
        <dbReference type="Proteomes" id="UP001174677"/>
    </source>
</evidence>
<gene>
    <name evidence="2" type="ORF">P3X46_026017</name>
</gene>
<dbReference type="Proteomes" id="UP001174677">
    <property type="component" value="Chromosome 15"/>
</dbReference>
<evidence type="ECO:0000256" key="1">
    <source>
        <dbReference type="SAM" id="MobiDB-lite"/>
    </source>
</evidence>
<dbReference type="PANTHER" id="PTHR34190:SF3">
    <property type="entry name" value="MICROSPORE-SPECIFIC PROMOTER 2"/>
    <property type="match status" value="1"/>
</dbReference>
<sequence>MENATHSHSSMPLVSRLDHLDFILNYLEGRQSLPKCSIRGTERQSVPLDLAVREAYFKGSLVERVAFLERRLFQLCLEVESSSTSQTSSSQGSKSEPSFSLPISSNPNQGNKEESLLHANYRPHVKETSANEEQRSKIPKPTKQKIGEGKTCKRGKKEAPPKWPRFKMLGC</sequence>
<feature type="compositionally biased region" description="Polar residues" evidence="1">
    <location>
        <begin position="101"/>
        <end position="110"/>
    </location>
</feature>
<name>A0ABQ9KY70_HEVBR</name>
<organism evidence="2 3">
    <name type="scientific">Hevea brasiliensis</name>
    <name type="common">Para rubber tree</name>
    <name type="synonym">Siphonia brasiliensis</name>
    <dbReference type="NCBI Taxonomy" id="3981"/>
    <lineage>
        <taxon>Eukaryota</taxon>
        <taxon>Viridiplantae</taxon>
        <taxon>Streptophyta</taxon>
        <taxon>Embryophyta</taxon>
        <taxon>Tracheophyta</taxon>
        <taxon>Spermatophyta</taxon>
        <taxon>Magnoliopsida</taxon>
        <taxon>eudicotyledons</taxon>
        <taxon>Gunneridae</taxon>
        <taxon>Pentapetalae</taxon>
        <taxon>rosids</taxon>
        <taxon>fabids</taxon>
        <taxon>Malpighiales</taxon>
        <taxon>Euphorbiaceae</taxon>
        <taxon>Crotonoideae</taxon>
        <taxon>Micrandreae</taxon>
        <taxon>Hevea</taxon>
    </lineage>
</organism>
<protein>
    <recommendedName>
        <fullName evidence="4">NPH3 domain-containing protein</fullName>
    </recommendedName>
</protein>
<comment type="caution">
    <text evidence="2">The sequence shown here is derived from an EMBL/GenBank/DDBJ whole genome shotgun (WGS) entry which is preliminary data.</text>
</comment>
<feature type="compositionally biased region" description="Basic and acidic residues" evidence="1">
    <location>
        <begin position="124"/>
        <end position="136"/>
    </location>
</feature>
<reference evidence="2 3" key="1">
    <citation type="journal article" date="2023" name="Plant Biotechnol. J.">
        <title>Chromosome-level wild Hevea brasiliensis genome provides new tools for genomic-assisted breeding and valuable loci to elevate rubber yield.</title>
        <authorList>
            <person name="Cheng H."/>
            <person name="Song X."/>
            <person name="Hu Y."/>
            <person name="Wu T."/>
            <person name="Yang Q."/>
            <person name="An Z."/>
            <person name="Feng S."/>
            <person name="Deng Z."/>
            <person name="Wu W."/>
            <person name="Zeng X."/>
            <person name="Tu M."/>
            <person name="Wang X."/>
            <person name="Huang H."/>
        </authorList>
    </citation>
    <scope>NUCLEOTIDE SEQUENCE [LARGE SCALE GENOMIC DNA]</scope>
    <source>
        <strain evidence="2">MT/VB/25A 57/8</strain>
    </source>
</reference>
<proteinExistence type="predicted"/>
<accession>A0ABQ9KY70</accession>
<feature type="compositionally biased region" description="Low complexity" evidence="1">
    <location>
        <begin position="81"/>
        <end position="100"/>
    </location>
</feature>
<evidence type="ECO:0008006" key="4">
    <source>
        <dbReference type="Google" id="ProtNLM"/>
    </source>
</evidence>
<keyword evidence="3" id="KW-1185">Reference proteome</keyword>
<evidence type="ECO:0000313" key="2">
    <source>
        <dbReference type="EMBL" id="KAJ9152452.1"/>
    </source>
</evidence>
<dbReference type="PANTHER" id="PTHR34190">
    <property type="entry name" value="EXPRESSED PROTEIN"/>
    <property type="match status" value="1"/>
</dbReference>
<feature type="region of interest" description="Disordered" evidence="1">
    <location>
        <begin position="81"/>
        <end position="171"/>
    </location>
</feature>
<dbReference type="EMBL" id="JARPOI010000015">
    <property type="protein sequence ID" value="KAJ9152452.1"/>
    <property type="molecule type" value="Genomic_DNA"/>
</dbReference>